<feature type="non-terminal residue" evidence="1">
    <location>
        <position position="41"/>
    </location>
</feature>
<organism evidence="1">
    <name type="scientific">marine sediment metagenome</name>
    <dbReference type="NCBI Taxonomy" id="412755"/>
    <lineage>
        <taxon>unclassified sequences</taxon>
        <taxon>metagenomes</taxon>
        <taxon>ecological metagenomes</taxon>
    </lineage>
</organism>
<comment type="caution">
    <text evidence="1">The sequence shown here is derived from an EMBL/GenBank/DDBJ whole genome shotgun (WGS) entry which is preliminary data.</text>
</comment>
<protein>
    <submittedName>
        <fullName evidence="1">Uncharacterized protein</fullName>
    </submittedName>
</protein>
<dbReference type="EMBL" id="BART01020672">
    <property type="protein sequence ID" value="GAH05141.1"/>
    <property type="molecule type" value="Genomic_DNA"/>
</dbReference>
<evidence type="ECO:0000313" key="1">
    <source>
        <dbReference type="EMBL" id="GAH05141.1"/>
    </source>
</evidence>
<name>X1CAH5_9ZZZZ</name>
<reference evidence="1" key="1">
    <citation type="journal article" date="2014" name="Front. Microbiol.">
        <title>High frequency of phylogenetically diverse reductive dehalogenase-homologous genes in deep subseafloor sedimentary metagenomes.</title>
        <authorList>
            <person name="Kawai M."/>
            <person name="Futagami T."/>
            <person name="Toyoda A."/>
            <person name="Takaki Y."/>
            <person name="Nishi S."/>
            <person name="Hori S."/>
            <person name="Arai W."/>
            <person name="Tsubouchi T."/>
            <person name="Morono Y."/>
            <person name="Uchiyama I."/>
            <person name="Ito T."/>
            <person name="Fujiyama A."/>
            <person name="Inagaki F."/>
            <person name="Takami H."/>
        </authorList>
    </citation>
    <scope>NUCLEOTIDE SEQUENCE</scope>
    <source>
        <strain evidence="1">Expedition CK06-06</strain>
    </source>
</reference>
<dbReference type="AlphaFoldDB" id="X1CAH5"/>
<accession>X1CAH5</accession>
<gene>
    <name evidence="1" type="ORF">S01H4_38339</name>
</gene>
<proteinExistence type="predicted"/>
<sequence>MRKKIDLKELKLEHKENAVTAEIIHRDGENLRINILDRSEL</sequence>